<dbReference type="InterPro" id="IPR043502">
    <property type="entry name" value="DNA/RNA_pol_sf"/>
</dbReference>
<dbReference type="GO" id="GO:0003964">
    <property type="term" value="F:RNA-directed DNA polymerase activity"/>
    <property type="evidence" value="ECO:0007669"/>
    <property type="project" value="UniProtKB-KW"/>
</dbReference>
<comment type="similarity">
    <text evidence="8">Belongs to the bacterial reverse transcriptase family.</text>
</comment>
<dbReference type="InterPro" id="IPR000477">
    <property type="entry name" value="RT_dom"/>
</dbReference>
<evidence type="ECO:0000256" key="4">
    <source>
        <dbReference type="ARBA" id="ARBA00022723"/>
    </source>
</evidence>
<dbReference type="EMBL" id="CP122961">
    <property type="protein sequence ID" value="WGI24251.1"/>
    <property type="molecule type" value="Genomic_DNA"/>
</dbReference>
<feature type="domain" description="Reverse transcriptase" evidence="10">
    <location>
        <begin position="26"/>
        <end position="253"/>
    </location>
</feature>
<dbReference type="RefSeq" id="WP_280104058.1">
    <property type="nucleotide sequence ID" value="NZ_CP122961.1"/>
</dbReference>
<keyword evidence="7" id="KW-0051">Antiviral defense</keyword>
<keyword evidence="12" id="KW-1185">Reference proteome</keyword>
<keyword evidence="3 11" id="KW-0548">Nucleotidyltransferase</keyword>
<evidence type="ECO:0000256" key="3">
    <source>
        <dbReference type="ARBA" id="ARBA00022695"/>
    </source>
</evidence>
<evidence type="ECO:0000313" key="11">
    <source>
        <dbReference type="EMBL" id="WGI24251.1"/>
    </source>
</evidence>
<accession>A0ABY8LIG4</accession>
<reference evidence="11" key="1">
    <citation type="submission" date="2023-04" db="EMBL/GenBank/DDBJ databases">
        <title>Complete genome sequence of Halomonas alkaliantarctica MSP3 isolated from marine sediment, Jeju Island.</title>
        <authorList>
            <person name="Park S.-J."/>
        </authorList>
    </citation>
    <scope>NUCLEOTIDE SEQUENCE</scope>
    <source>
        <strain evidence="11">MSP3</strain>
    </source>
</reference>
<evidence type="ECO:0000256" key="9">
    <source>
        <dbReference type="ARBA" id="ARBA00048173"/>
    </source>
</evidence>
<proteinExistence type="inferred from homology"/>
<evidence type="ECO:0000256" key="2">
    <source>
        <dbReference type="ARBA" id="ARBA00022679"/>
    </source>
</evidence>
<evidence type="ECO:0000256" key="5">
    <source>
        <dbReference type="ARBA" id="ARBA00022842"/>
    </source>
</evidence>
<sequence length="392" mass="45250">MNDFKVAAGSIASIKNLAKSLDVSEDMLLQVSEMPDESKYQVKEILKKNGDVRIVYNPNKFVRKLQRRINVRIFSDPNIIVWPHFLYGSIPSHFFDGVKIPRDYIACATVHCEARSLLQLDIENFFDNISYDIVLDVFKKVLKYSDDVSELLANICTKDGFLPQGALTSSYLACLSLHDVENNIVKRLNRKGMQYTRYVDDITISSKKNNNNFDFALRIVEEMLHSKDFPINLDKKKISYASSEPLTVHGLRVSFKTPRLPANEVGRIRASVNSLERMSKEKNYRQTHAYRHDFNKCMGRVNKLARVGHSQHERLSRKLNSILPLPSKKDVLRVKSMISRLEQDCKEGKSGIWHVKRFYLAHERLNVVQRSYPNIAAILRKKLHKIIPKMEG</sequence>
<dbReference type="PRINTS" id="PR00866">
    <property type="entry name" value="RNADNAPOLMS"/>
</dbReference>
<keyword evidence="4" id="KW-0479">Metal-binding</keyword>
<protein>
    <recommendedName>
        <fullName evidence="1">RNA-directed DNA polymerase</fullName>
        <ecNumber evidence="1">2.7.7.49</ecNumber>
    </recommendedName>
</protein>
<dbReference type="InterPro" id="IPR051083">
    <property type="entry name" value="GrpII_Intron_Splice-Mob/Def"/>
</dbReference>
<dbReference type="SUPFAM" id="SSF56672">
    <property type="entry name" value="DNA/RNA polymerases"/>
    <property type="match status" value="1"/>
</dbReference>
<evidence type="ECO:0000313" key="12">
    <source>
        <dbReference type="Proteomes" id="UP001179830"/>
    </source>
</evidence>
<evidence type="ECO:0000256" key="8">
    <source>
        <dbReference type="ARBA" id="ARBA00034120"/>
    </source>
</evidence>
<dbReference type="EC" id="2.7.7.49" evidence="1"/>
<keyword evidence="5" id="KW-0460">Magnesium</keyword>
<evidence type="ECO:0000256" key="6">
    <source>
        <dbReference type="ARBA" id="ARBA00022918"/>
    </source>
</evidence>
<name>A0ABY8LIG4_9GAMM</name>
<keyword evidence="6 11" id="KW-0695">RNA-directed DNA polymerase</keyword>
<evidence type="ECO:0000256" key="1">
    <source>
        <dbReference type="ARBA" id="ARBA00012493"/>
    </source>
</evidence>
<dbReference type="InterPro" id="IPR000123">
    <property type="entry name" value="Reverse_transcriptase_msDNA"/>
</dbReference>
<evidence type="ECO:0000259" key="10">
    <source>
        <dbReference type="PROSITE" id="PS50878"/>
    </source>
</evidence>
<dbReference type="PROSITE" id="PS50878">
    <property type="entry name" value="RT_POL"/>
    <property type="match status" value="1"/>
</dbReference>
<organism evidence="11 12">
    <name type="scientific">Halomonas alkaliantarctica</name>
    <dbReference type="NCBI Taxonomy" id="232346"/>
    <lineage>
        <taxon>Bacteria</taxon>
        <taxon>Pseudomonadati</taxon>
        <taxon>Pseudomonadota</taxon>
        <taxon>Gammaproteobacteria</taxon>
        <taxon>Oceanospirillales</taxon>
        <taxon>Halomonadaceae</taxon>
        <taxon>Halomonas</taxon>
    </lineage>
</organism>
<dbReference type="CDD" id="cd03487">
    <property type="entry name" value="RT_Bac_retron_II"/>
    <property type="match status" value="1"/>
</dbReference>
<dbReference type="PANTHER" id="PTHR34047">
    <property type="entry name" value="NUCLEAR INTRON MATURASE 1, MITOCHONDRIAL-RELATED"/>
    <property type="match status" value="1"/>
</dbReference>
<gene>
    <name evidence="11" type="ORF">QEN58_13000</name>
</gene>
<dbReference type="Pfam" id="PF00078">
    <property type="entry name" value="RVT_1"/>
    <property type="match status" value="1"/>
</dbReference>
<evidence type="ECO:0000256" key="7">
    <source>
        <dbReference type="ARBA" id="ARBA00023118"/>
    </source>
</evidence>
<dbReference type="Proteomes" id="UP001179830">
    <property type="component" value="Chromosome"/>
</dbReference>
<comment type="catalytic activity">
    <reaction evidence="9">
        <text>DNA(n) + a 2'-deoxyribonucleoside 5'-triphosphate = DNA(n+1) + diphosphate</text>
        <dbReference type="Rhea" id="RHEA:22508"/>
        <dbReference type="Rhea" id="RHEA-COMP:17339"/>
        <dbReference type="Rhea" id="RHEA-COMP:17340"/>
        <dbReference type="ChEBI" id="CHEBI:33019"/>
        <dbReference type="ChEBI" id="CHEBI:61560"/>
        <dbReference type="ChEBI" id="CHEBI:173112"/>
        <dbReference type="EC" id="2.7.7.49"/>
    </reaction>
</comment>
<keyword evidence="2 11" id="KW-0808">Transferase</keyword>